<feature type="domain" description="GH3 middle" evidence="1">
    <location>
        <begin position="345"/>
        <end position="414"/>
    </location>
</feature>
<dbReference type="KEGG" id="amuc:Pan181_39710"/>
<dbReference type="InterPro" id="IPR055377">
    <property type="entry name" value="GH3_M"/>
</dbReference>
<evidence type="ECO:0000313" key="3">
    <source>
        <dbReference type="EMBL" id="QDU57749.1"/>
    </source>
</evidence>
<protein>
    <submittedName>
        <fullName evidence="3">GH3 auxin-responsive promoter</fullName>
    </submittedName>
</protein>
<dbReference type="Gene3D" id="3.40.50.12780">
    <property type="entry name" value="N-terminal domain of ligase-like"/>
    <property type="match status" value="1"/>
</dbReference>
<dbReference type="InterPro" id="IPR055378">
    <property type="entry name" value="GH3_C"/>
</dbReference>
<dbReference type="PANTHER" id="PTHR31901">
    <property type="entry name" value="GH3 DOMAIN-CONTAINING PROTEIN"/>
    <property type="match status" value="1"/>
</dbReference>
<gene>
    <name evidence="3" type="ORF">Pan181_39710</name>
</gene>
<proteinExistence type="predicted"/>
<dbReference type="InterPro" id="IPR042099">
    <property type="entry name" value="ANL_N_sf"/>
</dbReference>
<accession>A0A518ASN7</accession>
<dbReference type="GO" id="GO:0016881">
    <property type="term" value="F:acid-amino acid ligase activity"/>
    <property type="evidence" value="ECO:0007669"/>
    <property type="project" value="TreeGrafter"/>
</dbReference>
<reference evidence="3 4" key="1">
    <citation type="submission" date="2019-02" db="EMBL/GenBank/DDBJ databases">
        <title>Deep-cultivation of Planctomycetes and their phenomic and genomic characterization uncovers novel biology.</title>
        <authorList>
            <person name="Wiegand S."/>
            <person name="Jogler M."/>
            <person name="Boedeker C."/>
            <person name="Pinto D."/>
            <person name="Vollmers J."/>
            <person name="Rivas-Marin E."/>
            <person name="Kohn T."/>
            <person name="Peeters S.H."/>
            <person name="Heuer A."/>
            <person name="Rast P."/>
            <person name="Oberbeckmann S."/>
            <person name="Bunk B."/>
            <person name="Jeske O."/>
            <person name="Meyerdierks A."/>
            <person name="Storesund J.E."/>
            <person name="Kallscheuer N."/>
            <person name="Luecker S."/>
            <person name="Lage O.M."/>
            <person name="Pohl T."/>
            <person name="Merkel B.J."/>
            <person name="Hornburger P."/>
            <person name="Mueller R.-W."/>
            <person name="Bruemmer F."/>
            <person name="Labrenz M."/>
            <person name="Spormann A.M."/>
            <person name="Op den Camp H."/>
            <person name="Overmann J."/>
            <person name="Amann R."/>
            <person name="Jetten M.S.M."/>
            <person name="Mascher T."/>
            <person name="Medema M.H."/>
            <person name="Devos D.P."/>
            <person name="Kaster A.-K."/>
            <person name="Ovreas L."/>
            <person name="Rohde M."/>
            <person name="Galperin M.Y."/>
            <person name="Jogler C."/>
        </authorList>
    </citation>
    <scope>NUCLEOTIDE SEQUENCE [LARGE SCALE GENOMIC DNA]</scope>
    <source>
        <strain evidence="3 4">Pan181</strain>
    </source>
</reference>
<dbReference type="RefSeq" id="WP_145249092.1">
    <property type="nucleotide sequence ID" value="NZ_CP036278.1"/>
</dbReference>
<dbReference type="Proteomes" id="UP000315750">
    <property type="component" value="Chromosome"/>
</dbReference>
<evidence type="ECO:0000259" key="2">
    <source>
        <dbReference type="Pfam" id="PF23572"/>
    </source>
</evidence>
<dbReference type="OrthoDB" id="614636at2"/>
<sequence>MQGPIRSAILRYKCSQVDRFVAGASRGRAIQQKALLDKVGRASSSEFGKLYGFDAIHDIDSFRRQVPITTYEDYRPFIQKVMEGNVEAMFAPNTRVLMFAMTSGTTNEPKRLPVTEKFYKEYRESWQLWGTGVYRDHESLLRRQTLQLSSDWQQEPTPCGVFCGNISGLAATSRPFYMKRIFALPACVIKIRDFAAKHYTSLRLSMASNNVGMFITANPSTLIEFARRATNEAESLIRDIHDGGLSEAYEIPADVRSELRARLRASPKRARQLQRILDRTGQLRPKDVWPRLGLAATWTGGSVGVYLSQLPEYYGDVAIRDHGISASEGRMTIPFSDNTPDGLLDYSHHFFEFIPAEEHGSPDPTVLAAHELTAGHNYFILLTTSGGLYRYDIHDMVHCSGFVGEMPTLRFLNKGRHFSSVTGEKLSEHQVVTAVSNTLADLGLPTCTFTLAPTMAEKPRYELLIEPGPQLQQAQQLATRLQHHLSLVNEEYADKCRSGRIDPVAILEIPPGTWEAFRANRSRARGNFEEFKQPCLVGDMHFADNLPSPLESASARVAS</sequence>
<dbReference type="Pfam" id="PF23571">
    <property type="entry name" value="GH3_M"/>
    <property type="match status" value="1"/>
</dbReference>
<dbReference type="EMBL" id="CP036278">
    <property type="protein sequence ID" value="QDU57749.1"/>
    <property type="molecule type" value="Genomic_DNA"/>
</dbReference>
<keyword evidence="4" id="KW-1185">Reference proteome</keyword>
<feature type="domain" description="GH3 C-terminal" evidence="2">
    <location>
        <begin position="430"/>
        <end position="539"/>
    </location>
</feature>
<dbReference type="Pfam" id="PF03321">
    <property type="entry name" value="GH3"/>
    <property type="match status" value="1"/>
</dbReference>
<dbReference type="PANTHER" id="PTHR31901:SF9">
    <property type="entry name" value="GH3 DOMAIN-CONTAINING PROTEIN"/>
    <property type="match status" value="1"/>
</dbReference>
<dbReference type="InterPro" id="IPR004993">
    <property type="entry name" value="GH3"/>
</dbReference>
<dbReference type="AlphaFoldDB" id="A0A518ASN7"/>
<evidence type="ECO:0000259" key="1">
    <source>
        <dbReference type="Pfam" id="PF23571"/>
    </source>
</evidence>
<dbReference type="GO" id="GO:0005737">
    <property type="term" value="C:cytoplasm"/>
    <property type="evidence" value="ECO:0007669"/>
    <property type="project" value="TreeGrafter"/>
</dbReference>
<dbReference type="Pfam" id="PF23572">
    <property type="entry name" value="GH3_C"/>
    <property type="match status" value="1"/>
</dbReference>
<organism evidence="3 4">
    <name type="scientific">Aeoliella mucimassa</name>
    <dbReference type="NCBI Taxonomy" id="2527972"/>
    <lineage>
        <taxon>Bacteria</taxon>
        <taxon>Pseudomonadati</taxon>
        <taxon>Planctomycetota</taxon>
        <taxon>Planctomycetia</taxon>
        <taxon>Pirellulales</taxon>
        <taxon>Lacipirellulaceae</taxon>
        <taxon>Aeoliella</taxon>
    </lineage>
</organism>
<name>A0A518ASN7_9BACT</name>
<evidence type="ECO:0000313" key="4">
    <source>
        <dbReference type="Proteomes" id="UP000315750"/>
    </source>
</evidence>